<reference evidence="1 2" key="1">
    <citation type="journal article" date="2013" name="PLoS Genet.">
        <title>The genome and development-dependent transcriptomes of Pyronema confluens: a window into fungal evolution.</title>
        <authorList>
            <person name="Traeger S."/>
            <person name="Altegoer F."/>
            <person name="Freitag M."/>
            <person name="Gabaldon T."/>
            <person name="Kempken F."/>
            <person name="Kumar A."/>
            <person name="Marcet-Houben M."/>
            <person name="Poggeler S."/>
            <person name="Stajich J.E."/>
            <person name="Nowrousian M."/>
        </authorList>
    </citation>
    <scope>NUCLEOTIDE SEQUENCE [LARGE SCALE GENOMIC DNA]</scope>
    <source>
        <strain evidence="2">CBS 100304</strain>
        <tissue evidence="1">Vegetative mycelium</tissue>
    </source>
</reference>
<sequence>MSTTITSDEVDRRIEMAAKRVVGAMHEHGLRPPA</sequence>
<evidence type="ECO:0000313" key="2">
    <source>
        <dbReference type="Proteomes" id="UP000018144"/>
    </source>
</evidence>
<gene>
    <name evidence="1" type="ORF">PCON_10637</name>
</gene>
<protein>
    <submittedName>
        <fullName evidence="1">Uncharacterized protein</fullName>
    </submittedName>
</protein>
<proteinExistence type="predicted"/>
<dbReference type="Proteomes" id="UP000018144">
    <property type="component" value="Unassembled WGS sequence"/>
</dbReference>
<dbReference type="AlphaFoldDB" id="U4LU44"/>
<organism evidence="1 2">
    <name type="scientific">Pyronema omphalodes (strain CBS 100304)</name>
    <name type="common">Pyronema confluens</name>
    <dbReference type="NCBI Taxonomy" id="1076935"/>
    <lineage>
        <taxon>Eukaryota</taxon>
        <taxon>Fungi</taxon>
        <taxon>Dikarya</taxon>
        <taxon>Ascomycota</taxon>
        <taxon>Pezizomycotina</taxon>
        <taxon>Pezizomycetes</taxon>
        <taxon>Pezizales</taxon>
        <taxon>Pyronemataceae</taxon>
        <taxon>Pyronema</taxon>
    </lineage>
</organism>
<name>U4LU44_PYROM</name>
<keyword evidence="2" id="KW-1185">Reference proteome</keyword>
<accession>U4LU44</accession>
<evidence type="ECO:0000313" key="1">
    <source>
        <dbReference type="EMBL" id="CCX31336.1"/>
    </source>
</evidence>
<dbReference type="EMBL" id="HF935589">
    <property type="protein sequence ID" value="CCX31336.1"/>
    <property type="molecule type" value="Genomic_DNA"/>
</dbReference>